<organism evidence="2 3">
    <name type="scientific">Sphaeroforma arctica JP610</name>
    <dbReference type="NCBI Taxonomy" id="667725"/>
    <lineage>
        <taxon>Eukaryota</taxon>
        <taxon>Ichthyosporea</taxon>
        <taxon>Ichthyophonida</taxon>
        <taxon>Sphaeroforma</taxon>
    </lineage>
</organism>
<sequence>MLVVSAARFDSDDEVTILRISNVHFEDWARLEMHLQNTPYERWSQQNTSVTKLKQQHVAAKLRNAASDVATMSSVVAQMKHHDAGSTSDTASQTTLPTNTLTSASSTGSGTKGKDKA</sequence>
<keyword evidence="3" id="KW-1185">Reference proteome</keyword>
<feature type="compositionally biased region" description="Polar residues" evidence="1">
    <location>
        <begin position="85"/>
        <end position="101"/>
    </location>
</feature>
<accession>A0A0L0FCC1</accession>
<proteinExistence type="predicted"/>
<reference evidence="2 3" key="1">
    <citation type="submission" date="2011-02" db="EMBL/GenBank/DDBJ databases">
        <title>The Genome Sequence of Sphaeroforma arctica JP610.</title>
        <authorList>
            <consortium name="The Broad Institute Genome Sequencing Platform"/>
            <person name="Russ C."/>
            <person name="Cuomo C."/>
            <person name="Young S.K."/>
            <person name="Zeng Q."/>
            <person name="Gargeya S."/>
            <person name="Alvarado L."/>
            <person name="Berlin A."/>
            <person name="Chapman S.B."/>
            <person name="Chen Z."/>
            <person name="Freedman E."/>
            <person name="Gellesch M."/>
            <person name="Goldberg J."/>
            <person name="Griggs A."/>
            <person name="Gujja S."/>
            <person name="Heilman E."/>
            <person name="Heiman D."/>
            <person name="Howarth C."/>
            <person name="Mehta T."/>
            <person name="Neiman D."/>
            <person name="Pearson M."/>
            <person name="Roberts A."/>
            <person name="Saif S."/>
            <person name="Shea T."/>
            <person name="Shenoy N."/>
            <person name="Sisk P."/>
            <person name="Stolte C."/>
            <person name="Sykes S."/>
            <person name="White J."/>
            <person name="Yandava C."/>
            <person name="Burger G."/>
            <person name="Gray M.W."/>
            <person name="Holland P.W.H."/>
            <person name="King N."/>
            <person name="Lang F.B.F."/>
            <person name="Roger A.J."/>
            <person name="Ruiz-Trillo I."/>
            <person name="Haas B."/>
            <person name="Nusbaum C."/>
            <person name="Birren B."/>
        </authorList>
    </citation>
    <scope>NUCLEOTIDE SEQUENCE [LARGE SCALE GENOMIC DNA]</scope>
    <source>
        <strain evidence="2 3">JP610</strain>
    </source>
</reference>
<evidence type="ECO:0000256" key="1">
    <source>
        <dbReference type="SAM" id="MobiDB-lite"/>
    </source>
</evidence>
<dbReference type="RefSeq" id="XP_014148324.1">
    <property type="nucleotide sequence ID" value="XM_014292849.1"/>
</dbReference>
<evidence type="ECO:0000313" key="3">
    <source>
        <dbReference type="Proteomes" id="UP000054560"/>
    </source>
</evidence>
<gene>
    <name evidence="2" type="ORF">SARC_13030</name>
</gene>
<dbReference type="GeneID" id="25913534"/>
<dbReference type="AlphaFoldDB" id="A0A0L0FCC1"/>
<evidence type="ECO:0000313" key="2">
    <source>
        <dbReference type="EMBL" id="KNC74422.1"/>
    </source>
</evidence>
<dbReference type="Proteomes" id="UP000054560">
    <property type="component" value="Unassembled WGS sequence"/>
</dbReference>
<protein>
    <submittedName>
        <fullName evidence="2">Uncharacterized protein</fullName>
    </submittedName>
</protein>
<name>A0A0L0FCC1_9EUKA</name>
<dbReference type="EMBL" id="KQ244425">
    <property type="protein sequence ID" value="KNC74422.1"/>
    <property type="molecule type" value="Genomic_DNA"/>
</dbReference>
<feature type="region of interest" description="Disordered" evidence="1">
    <location>
        <begin position="79"/>
        <end position="117"/>
    </location>
</feature>